<dbReference type="EMBL" id="JASPKZ010006058">
    <property type="protein sequence ID" value="KAJ9587848.1"/>
    <property type="molecule type" value="Genomic_DNA"/>
</dbReference>
<reference evidence="1" key="1">
    <citation type="journal article" date="2023" name="IScience">
        <title>Live-bearing cockroach genome reveals convergent evolutionary mechanisms linked to viviparity in insects and beyond.</title>
        <authorList>
            <person name="Fouks B."/>
            <person name="Harrison M.C."/>
            <person name="Mikhailova A.A."/>
            <person name="Marchal E."/>
            <person name="English S."/>
            <person name="Carruthers M."/>
            <person name="Jennings E.C."/>
            <person name="Chiamaka E.L."/>
            <person name="Frigard R.A."/>
            <person name="Pippel M."/>
            <person name="Attardo G.M."/>
            <person name="Benoit J.B."/>
            <person name="Bornberg-Bauer E."/>
            <person name="Tobe S.S."/>
        </authorList>
    </citation>
    <scope>NUCLEOTIDE SEQUENCE</scope>
    <source>
        <strain evidence="1">Stay&amp;Tobe</strain>
    </source>
</reference>
<evidence type="ECO:0000313" key="2">
    <source>
        <dbReference type="Proteomes" id="UP001233999"/>
    </source>
</evidence>
<evidence type="ECO:0000313" key="1">
    <source>
        <dbReference type="EMBL" id="KAJ9587848.1"/>
    </source>
</evidence>
<sequence length="109" mass="12240">VSDIPKSSIFLWNISYKDQFSLVTGNFSFGAVHRSGCPTPPQHSNMHQITEGAQTTCRGELVPQTDILRATYSCDNDIIHGNQPTYKTLICHESKWIEENNDPWPECSG</sequence>
<comment type="caution">
    <text evidence="1">The sequence shown here is derived from an EMBL/GenBank/DDBJ whole genome shotgun (WGS) entry which is preliminary data.</text>
</comment>
<accession>A0AAD8EEZ0</accession>
<gene>
    <name evidence="1" type="ORF">L9F63_018720</name>
</gene>
<proteinExistence type="predicted"/>
<organism evidence="1 2">
    <name type="scientific">Diploptera punctata</name>
    <name type="common">Pacific beetle cockroach</name>
    <dbReference type="NCBI Taxonomy" id="6984"/>
    <lineage>
        <taxon>Eukaryota</taxon>
        <taxon>Metazoa</taxon>
        <taxon>Ecdysozoa</taxon>
        <taxon>Arthropoda</taxon>
        <taxon>Hexapoda</taxon>
        <taxon>Insecta</taxon>
        <taxon>Pterygota</taxon>
        <taxon>Neoptera</taxon>
        <taxon>Polyneoptera</taxon>
        <taxon>Dictyoptera</taxon>
        <taxon>Blattodea</taxon>
        <taxon>Blaberoidea</taxon>
        <taxon>Blaberidae</taxon>
        <taxon>Diplopterinae</taxon>
        <taxon>Diploptera</taxon>
    </lineage>
</organism>
<dbReference type="AlphaFoldDB" id="A0AAD8EEZ0"/>
<reference evidence="1" key="2">
    <citation type="submission" date="2023-05" db="EMBL/GenBank/DDBJ databases">
        <authorList>
            <person name="Fouks B."/>
        </authorList>
    </citation>
    <scope>NUCLEOTIDE SEQUENCE</scope>
    <source>
        <strain evidence="1">Stay&amp;Tobe</strain>
        <tissue evidence="1">Testes</tissue>
    </source>
</reference>
<protein>
    <submittedName>
        <fullName evidence="1">Uncharacterized protein</fullName>
    </submittedName>
</protein>
<keyword evidence="2" id="KW-1185">Reference proteome</keyword>
<name>A0AAD8EEZ0_DIPPU</name>
<feature type="non-terminal residue" evidence="1">
    <location>
        <position position="1"/>
    </location>
</feature>
<dbReference type="Proteomes" id="UP001233999">
    <property type="component" value="Unassembled WGS sequence"/>
</dbReference>